<evidence type="ECO:0000256" key="2">
    <source>
        <dbReference type="SAM" id="Phobius"/>
    </source>
</evidence>
<dbReference type="AlphaFoldDB" id="A0BXN6"/>
<evidence type="ECO:0000313" key="4">
    <source>
        <dbReference type="Proteomes" id="UP000000600"/>
    </source>
</evidence>
<reference evidence="3 4" key="1">
    <citation type="journal article" date="2006" name="Nature">
        <title>Global trends of whole-genome duplications revealed by the ciliate Paramecium tetraurelia.</title>
        <authorList>
            <consortium name="Genoscope"/>
            <person name="Aury J.-M."/>
            <person name="Jaillon O."/>
            <person name="Duret L."/>
            <person name="Noel B."/>
            <person name="Jubin C."/>
            <person name="Porcel B.M."/>
            <person name="Segurens B."/>
            <person name="Daubin V."/>
            <person name="Anthouard V."/>
            <person name="Aiach N."/>
            <person name="Arnaiz O."/>
            <person name="Billaut A."/>
            <person name="Beisson J."/>
            <person name="Blanc I."/>
            <person name="Bouhouche K."/>
            <person name="Camara F."/>
            <person name="Duharcourt S."/>
            <person name="Guigo R."/>
            <person name="Gogendeau D."/>
            <person name="Katinka M."/>
            <person name="Keller A.-M."/>
            <person name="Kissmehl R."/>
            <person name="Klotz C."/>
            <person name="Koll F."/>
            <person name="Le Moue A."/>
            <person name="Lepere C."/>
            <person name="Malinsky S."/>
            <person name="Nowacki M."/>
            <person name="Nowak J.K."/>
            <person name="Plattner H."/>
            <person name="Poulain J."/>
            <person name="Ruiz F."/>
            <person name="Serrano V."/>
            <person name="Zagulski M."/>
            <person name="Dessen P."/>
            <person name="Betermier M."/>
            <person name="Weissenbach J."/>
            <person name="Scarpelli C."/>
            <person name="Schachter V."/>
            <person name="Sperling L."/>
            <person name="Meyer E."/>
            <person name="Cohen J."/>
            <person name="Wincker P."/>
        </authorList>
    </citation>
    <scope>NUCLEOTIDE SEQUENCE [LARGE SCALE GENOMIC DNA]</scope>
    <source>
        <strain evidence="3 4">Stock d4-2</strain>
    </source>
</reference>
<proteinExistence type="predicted"/>
<feature type="compositionally biased region" description="Basic and acidic residues" evidence="1">
    <location>
        <begin position="83"/>
        <end position="102"/>
    </location>
</feature>
<keyword evidence="4" id="KW-1185">Reference proteome</keyword>
<keyword evidence="2" id="KW-1133">Transmembrane helix</keyword>
<dbReference type="EMBL" id="CT868025">
    <property type="protein sequence ID" value="CAK63303.1"/>
    <property type="molecule type" value="Genomic_DNA"/>
</dbReference>
<sequence>MLYEYNTTIKLFDLQDLCNKAIIQFMCLINQLLSIQINCLRNLLIYNYTSVMKLYILILIACLVISQAQEDIKQAETTQQESEIPKDDNASDTPTEGKFKSRTKEEIIKERDTLQTLLKTLNYSCIVLARMQLSRYKSELMKVIESHQTKQEQSIVWKKIYTSYVNQCQKSITYDDSVKIFSQIQSKEFKFDDYRFIYENMTLDDYSSDKVDMHITQAEERIWSYIQDFEKAMDSKDDEDDDSQFKRNFDLEPKIFGFSLKSVKSLQYIMFVLFVSFILFLGYIAFKKLPKQYEDQKKKRRN</sequence>
<dbReference type="Proteomes" id="UP000000600">
    <property type="component" value="Unassembled WGS sequence"/>
</dbReference>
<evidence type="ECO:0008006" key="5">
    <source>
        <dbReference type="Google" id="ProtNLM"/>
    </source>
</evidence>
<feature type="transmembrane region" description="Helical" evidence="2">
    <location>
        <begin position="43"/>
        <end position="65"/>
    </location>
</feature>
<dbReference type="OrthoDB" id="302220at2759"/>
<dbReference type="InParanoid" id="A0BXN6"/>
<protein>
    <recommendedName>
        <fullName evidence="5">Transmembrane protein</fullName>
    </recommendedName>
</protein>
<organism evidence="3 4">
    <name type="scientific">Paramecium tetraurelia</name>
    <dbReference type="NCBI Taxonomy" id="5888"/>
    <lineage>
        <taxon>Eukaryota</taxon>
        <taxon>Sar</taxon>
        <taxon>Alveolata</taxon>
        <taxon>Ciliophora</taxon>
        <taxon>Intramacronucleata</taxon>
        <taxon>Oligohymenophorea</taxon>
        <taxon>Peniculida</taxon>
        <taxon>Parameciidae</taxon>
        <taxon>Paramecium</taxon>
    </lineage>
</organism>
<dbReference type="eggNOG" id="ENOG502T2D2">
    <property type="taxonomic scope" value="Eukaryota"/>
</dbReference>
<evidence type="ECO:0000313" key="3">
    <source>
        <dbReference type="EMBL" id="CAK63303.1"/>
    </source>
</evidence>
<dbReference type="HOGENOM" id="CLU_922731_0_0_1"/>
<keyword evidence="2" id="KW-0812">Transmembrane</keyword>
<dbReference type="GeneID" id="5016483"/>
<keyword evidence="2" id="KW-0472">Membrane</keyword>
<feature type="transmembrane region" description="Helical" evidence="2">
    <location>
        <begin position="268"/>
        <end position="286"/>
    </location>
</feature>
<dbReference type="OMA" id="YIMFFIF"/>
<evidence type="ECO:0000256" key="1">
    <source>
        <dbReference type="SAM" id="MobiDB-lite"/>
    </source>
</evidence>
<feature type="region of interest" description="Disordered" evidence="1">
    <location>
        <begin position="76"/>
        <end position="102"/>
    </location>
</feature>
<dbReference type="RefSeq" id="XP_001430701.1">
    <property type="nucleotide sequence ID" value="XM_001430664.1"/>
</dbReference>
<name>A0BXN6_PARTE</name>
<accession>A0BXN6</accession>
<dbReference type="KEGG" id="ptm:GSPATT00033156001"/>
<gene>
    <name evidence="3" type="ORF">GSPATT00033156001</name>
</gene>